<dbReference type="EMBL" id="KL402811">
    <property type="protein sequence ID" value="KEH16830.1"/>
    <property type="molecule type" value="Genomic_DNA"/>
</dbReference>
<organism evidence="4 7">
    <name type="scientific">Medicago truncatula</name>
    <name type="common">Barrel medic</name>
    <name type="synonym">Medicago tribuloides</name>
    <dbReference type="NCBI Taxonomy" id="3880"/>
    <lineage>
        <taxon>Eukaryota</taxon>
        <taxon>Viridiplantae</taxon>
        <taxon>Streptophyta</taxon>
        <taxon>Embryophyta</taxon>
        <taxon>Tracheophyta</taxon>
        <taxon>Spermatophyta</taxon>
        <taxon>Magnoliopsida</taxon>
        <taxon>eudicotyledons</taxon>
        <taxon>Gunneridae</taxon>
        <taxon>Pentapetalae</taxon>
        <taxon>rosids</taxon>
        <taxon>fabids</taxon>
        <taxon>Fabales</taxon>
        <taxon>Fabaceae</taxon>
        <taxon>Papilionoideae</taxon>
        <taxon>50 kb inversion clade</taxon>
        <taxon>NPAAA clade</taxon>
        <taxon>Hologalegina</taxon>
        <taxon>IRL clade</taxon>
        <taxon>Trifolieae</taxon>
        <taxon>Medicago</taxon>
    </lineage>
</organism>
<dbReference type="InterPro" id="IPR050872">
    <property type="entry name" value="PPR_P_subfamily"/>
</dbReference>
<evidence type="ECO:0000313" key="4">
    <source>
        <dbReference type="EMBL" id="KEH16830.1"/>
    </source>
</evidence>
<dbReference type="EnsemblPlants" id="KEH16830">
    <property type="protein sequence ID" value="KEH16830"/>
    <property type="gene ID" value="MTR_0086s0060"/>
</dbReference>
<evidence type="ECO:0000256" key="1">
    <source>
        <dbReference type="ARBA" id="ARBA00007626"/>
    </source>
</evidence>
<evidence type="ECO:0000256" key="2">
    <source>
        <dbReference type="ARBA" id="ARBA00022737"/>
    </source>
</evidence>
<gene>
    <name evidence="4" type="ORF">MTR_0086s0060</name>
    <name evidence="5" type="ORF">MtrunA17_Chr6g0473601</name>
</gene>
<reference evidence="4 7" key="2">
    <citation type="journal article" date="2014" name="BMC Genomics">
        <title>An improved genome release (version Mt4.0) for the model legume Medicago truncatula.</title>
        <authorList>
            <person name="Tang H."/>
            <person name="Krishnakumar V."/>
            <person name="Bidwell S."/>
            <person name="Rosen B."/>
            <person name="Chan A."/>
            <person name="Zhou S."/>
            <person name="Gentzbittel L."/>
            <person name="Childs K.L."/>
            <person name="Yandell M."/>
            <person name="Gundlach H."/>
            <person name="Mayer K.F."/>
            <person name="Schwartz D.C."/>
            <person name="Town C.D."/>
        </authorList>
    </citation>
    <scope>GENOME REANNOTATION</scope>
    <source>
        <strain evidence="4">A17</strain>
        <strain evidence="6 7">cv. Jemalong A17</strain>
    </source>
</reference>
<evidence type="ECO:0000313" key="5">
    <source>
        <dbReference type="EMBL" id="RHN51847.1"/>
    </source>
</evidence>
<dbReference type="PROSITE" id="PS51375">
    <property type="entry name" value="PPR"/>
    <property type="match status" value="2"/>
</dbReference>
<dbReference type="Proteomes" id="UP000265566">
    <property type="component" value="Chromosome 6"/>
</dbReference>
<dbReference type="Proteomes" id="UP000002051">
    <property type="component" value="Unassembled WGS sequence"/>
</dbReference>
<evidence type="ECO:0000313" key="6">
    <source>
        <dbReference type="EnsemblPlants" id="KEH16830"/>
    </source>
</evidence>
<name>A0A072TTG1_MEDTR</name>
<sequence length="114" mass="13219">MKVIPIVNSYNIIINGLCKIKIVDEALNLFTEMHCKPNTVTYNSLIDLLCKSDRVSDAWKLLDQMHDRGQRPNVITYTSLLHALCKNHHVDKAIGQQFKSPRHSTRYTDIQYTY</sequence>
<keyword evidence="7" id="KW-1185">Reference proteome</keyword>
<dbReference type="EMBL" id="PSQE01000006">
    <property type="protein sequence ID" value="RHN51847.1"/>
    <property type="molecule type" value="Genomic_DNA"/>
</dbReference>
<keyword evidence="2" id="KW-0677">Repeat</keyword>
<dbReference type="PANTHER" id="PTHR46128:SF358">
    <property type="entry name" value="TETRATRICOPEPTIDE REPEAT (TPR)-LIKE SUPERFAMILY PROTEIN"/>
    <property type="match status" value="1"/>
</dbReference>
<dbReference type="Pfam" id="PF13041">
    <property type="entry name" value="PPR_2"/>
    <property type="match status" value="1"/>
</dbReference>
<dbReference type="Gene3D" id="1.25.40.10">
    <property type="entry name" value="Tetratricopeptide repeat domain"/>
    <property type="match status" value="1"/>
</dbReference>
<comment type="similarity">
    <text evidence="1">Belongs to the PPR family. P subfamily.</text>
</comment>
<reference evidence="6" key="3">
    <citation type="submission" date="2015-06" db="UniProtKB">
        <authorList>
            <consortium name="EnsemblPlants"/>
        </authorList>
    </citation>
    <scope>IDENTIFICATION</scope>
    <source>
        <strain evidence="6">cv. Jemalong A17</strain>
    </source>
</reference>
<dbReference type="Gramene" id="rna36392">
    <property type="protein sequence ID" value="RHN51847.1"/>
    <property type="gene ID" value="gene36392"/>
</dbReference>
<dbReference type="Pfam" id="PF12854">
    <property type="entry name" value="PPR_1"/>
    <property type="match status" value="1"/>
</dbReference>
<reference evidence="5" key="4">
    <citation type="journal article" date="2018" name="Nat. Plants">
        <title>Whole-genome landscape of Medicago truncatula symbiotic genes.</title>
        <authorList>
            <person name="Pecrix Y."/>
            <person name="Gamas P."/>
            <person name="Carrere S."/>
        </authorList>
    </citation>
    <scope>NUCLEOTIDE SEQUENCE</scope>
    <source>
        <tissue evidence="5">Leaves</tissue>
    </source>
</reference>
<evidence type="ECO:0000313" key="7">
    <source>
        <dbReference type="Proteomes" id="UP000002051"/>
    </source>
</evidence>
<dbReference type="NCBIfam" id="TIGR00756">
    <property type="entry name" value="PPR"/>
    <property type="match status" value="3"/>
</dbReference>
<feature type="repeat" description="PPR" evidence="3">
    <location>
        <begin position="38"/>
        <end position="72"/>
    </location>
</feature>
<feature type="repeat" description="PPR" evidence="3">
    <location>
        <begin position="6"/>
        <end position="36"/>
    </location>
</feature>
<dbReference type="PANTHER" id="PTHR46128">
    <property type="entry name" value="MITOCHONDRIAL GROUP I INTRON SPLICING FACTOR CCM1"/>
    <property type="match status" value="1"/>
</dbReference>
<dbReference type="InterPro" id="IPR011990">
    <property type="entry name" value="TPR-like_helical_dom_sf"/>
</dbReference>
<dbReference type="HOGENOM" id="CLU_2124802_0_0_1"/>
<dbReference type="InterPro" id="IPR002885">
    <property type="entry name" value="PPR_rpt"/>
</dbReference>
<accession>A0A072TTG1</accession>
<dbReference type="AlphaFoldDB" id="A0A072TTG1"/>
<dbReference type="STRING" id="3880.A0A072TTG1"/>
<protein>
    <submittedName>
        <fullName evidence="4">Pentatricopeptide (PPR) repeat protein</fullName>
    </submittedName>
    <submittedName>
        <fullName evidence="5">Putative pentatricopeptide</fullName>
    </submittedName>
</protein>
<reference evidence="4 7" key="1">
    <citation type="journal article" date="2011" name="Nature">
        <title>The Medicago genome provides insight into the evolution of rhizobial symbioses.</title>
        <authorList>
            <person name="Young N.D."/>
            <person name="Debelle F."/>
            <person name="Oldroyd G.E."/>
            <person name="Geurts R."/>
            <person name="Cannon S.B."/>
            <person name="Udvardi M.K."/>
            <person name="Benedito V.A."/>
            <person name="Mayer K.F."/>
            <person name="Gouzy J."/>
            <person name="Schoof H."/>
            <person name="Van de Peer Y."/>
            <person name="Proost S."/>
            <person name="Cook D.R."/>
            <person name="Meyers B.C."/>
            <person name="Spannagl M."/>
            <person name="Cheung F."/>
            <person name="De Mita S."/>
            <person name="Krishnakumar V."/>
            <person name="Gundlach H."/>
            <person name="Zhou S."/>
            <person name="Mudge J."/>
            <person name="Bharti A.K."/>
            <person name="Murray J.D."/>
            <person name="Naoumkina M.A."/>
            <person name="Rosen B."/>
            <person name="Silverstein K.A."/>
            <person name="Tang H."/>
            <person name="Rombauts S."/>
            <person name="Zhao P.X."/>
            <person name="Zhou P."/>
            <person name="Barbe V."/>
            <person name="Bardou P."/>
            <person name="Bechner M."/>
            <person name="Bellec A."/>
            <person name="Berger A."/>
            <person name="Berges H."/>
            <person name="Bidwell S."/>
            <person name="Bisseling T."/>
            <person name="Choisne N."/>
            <person name="Couloux A."/>
            <person name="Denny R."/>
            <person name="Deshpande S."/>
            <person name="Dai X."/>
            <person name="Doyle J.J."/>
            <person name="Dudez A.M."/>
            <person name="Farmer A.D."/>
            <person name="Fouteau S."/>
            <person name="Franken C."/>
            <person name="Gibelin C."/>
            <person name="Gish J."/>
            <person name="Goldstein S."/>
            <person name="Gonzalez A.J."/>
            <person name="Green P.J."/>
            <person name="Hallab A."/>
            <person name="Hartog M."/>
            <person name="Hua A."/>
            <person name="Humphray S.J."/>
            <person name="Jeong D.H."/>
            <person name="Jing Y."/>
            <person name="Jocker A."/>
            <person name="Kenton S.M."/>
            <person name="Kim D.J."/>
            <person name="Klee K."/>
            <person name="Lai H."/>
            <person name="Lang C."/>
            <person name="Lin S."/>
            <person name="Macmil S.L."/>
            <person name="Magdelenat G."/>
            <person name="Matthews L."/>
            <person name="McCorrison J."/>
            <person name="Monaghan E.L."/>
            <person name="Mun J.H."/>
            <person name="Najar F.Z."/>
            <person name="Nicholson C."/>
            <person name="Noirot C."/>
            <person name="O'Bleness M."/>
            <person name="Paule C.R."/>
            <person name="Poulain J."/>
            <person name="Prion F."/>
            <person name="Qin B."/>
            <person name="Qu C."/>
            <person name="Retzel E.F."/>
            <person name="Riddle C."/>
            <person name="Sallet E."/>
            <person name="Samain S."/>
            <person name="Samson N."/>
            <person name="Sanders I."/>
            <person name="Saurat O."/>
            <person name="Scarpelli C."/>
            <person name="Schiex T."/>
            <person name="Segurens B."/>
            <person name="Severin A.J."/>
            <person name="Sherrier D.J."/>
            <person name="Shi R."/>
            <person name="Sims S."/>
            <person name="Singer S.R."/>
            <person name="Sinharoy S."/>
            <person name="Sterck L."/>
            <person name="Viollet A."/>
            <person name="Wang B.B."/>
            <person name="Wang K."/>
            <person name="Wang M."/>
            <person name="Wang X."/>
            <person name="Warfsmann J."/>
            <person name="Weissenbach J."/>
            <person name="White D.D."/>
            <person name="White J.D."/>
            <person name="Wiley G.B."/>
            <person name="Wincker P."/>
            <person name="Xing Y."/>
            <person name="Yang L."/>
            <person name="Yao Z."/>
            <person name="Ying F."/>
            <person name="Zhai J."/>
            <person name="Zhou L."/>
            <person name="Zuber A."/>
            <person name="Denarie J."/>
            <person name="Dixon R.A."/>
            <person name="May G.D."/>
            <person name="Schwartz D.C."/>
            <person name="Rogers J."/>
            <person name="Quetier F."/>
            <person name="Town C.D."/>
            <person name="Roe B.A."/>
        </authorList>
    </citation>
    <scope>NUCLEOTIDE SEQUENCE [LARGE SCALE GENOMIC DNA]</scope>
    <source>
        <strain evidence="4">A17</strain>
        <strain evidence="6 7">cv. Jemalong A17</strain>
    </source>
</reference>
<evidence type="ECO:0000256" key="3">
    <source>
        <dbReference type="PROSITE-ProRule" id="PRU00708"/>
    </source>
</evidence>
<proteinExistence type="inferred from homology"/>